<dbReference type="EMBL" id="UHFR01000005">
    <property type="protein sequence ID" value="SUN77154.1"/>
    <property type="molecule type" value="Genomic_DNA"/>
</dbReference>
<dbReference type="InterPro" id="IPR007560">
    <property type="entry name" value="Restrct_endonuc_IV_Mrr"/>
</dbReference>
<name>A0A380L1D2_9STRE</name>
<dbReference type="PANTHER" id="PTHR30015:SF7">
    <property type="entry name" value="TYPE IV METHYL-DIRECTED RESTRICTION ENZYME ECOKMRR"/>
    <property type="match status" value="1"/>
</dbReference>
<dbReference type="GO" id="GO:0009307">
    <property type="term" value="P:DNA restriction-modification system"/>
    <property type="evidence" value="ECO:0007669"/>
    <property type="project" value="InterPro"/>
</dbReference>
<feature type="domain" description="Restriction endonuclease type IV Mrr" evidence="2">
    <location>
        <begin position="157"/>
        <end position="275"/>
    </location>
</feature>
<dbReference type="Pfam" id="PF04471">
    <property type="entry name" value="Mrr_cat"/>
    <property type="match status" value="1"/>
</dbReference>
<dbReference type="SUPFAM" id="SSF52980">
    <property type="entry name" value="Restriction endonuclease-like"/>
    <property type="match status" value="1"/>
</dbReference>
<keyword evidence="3" id="KW-0540">Nuclease</keyword>
<dbReference type="STRING" id="1123307.GCA_000380065_00360"/>
<reference evidence="3" key="1">
    <citation type="submission" date="2018-06" db="EMBL/GenBank/DDBJ databases">
        <authorList>
            <consortium name="Pathogen Informatics"/>
            <person name="Doyle S."/>
        </authorList>
    </citation>
    <scope>NUCLEOTIDE SEQUENCE [LARGE SCALE GENOMIC DNA]</scope>
    <source>
        <strain evidence="3">NCTC13765</strain>
    </source>
</reference>
<evidence type="ECO:0000259" key="2">
    <source>
        <dbReference type="Pfam" id="PF04471"/>
    </source>
</evidence>
<dbReference type="Proteomes" id="UP000254634">
    <property type="component" value="Unassembled WGS sequence"/>
</dbReference>
<dbReference type="RefSeq" id="WP_018371046.1">
    <property type="nucleotide sequence ID" value="NZ_UHFR01000005.1"/>
</dbReference>
<dbReference type="InterPro" id="IPR011856">
    <property type="entry name" value="tRNA_endonuc-like_dom_sf"/>
</dbReference>
<dbReference type="GO" id="GO:0003677">
    <property type="term" value="F:DNA binding"/>
    <property type="evidence" value="ECO:0007669"/>
    <property type="project" value="InterPro"/>
</dbReference>
<dbReference type="InterPro" id="IPR052906">
    <property type="entry name" value="Type_IV_Methyl-Rstrct_Enzyme"/>
</dbReference>
<dbReference type="AlphaFoldDB" id="A0A380L1D2"/>
<evidence type="ECO:0000313" key="4">
    <source>
        <dbReference type="Proteomes" id="UP000254634"/>
    </source>
</evidence>
<sequence>MKEFGNMSRSEQEQIMIVEIIQHLKELGGYATRKELIDSIKLADNRISETFFDEVKISGRSGNEYHPSHYVFNFAIKNLILLGYVNKPSLANFELTDLGRKVQISPDFGKQVQFEARPLWKNVKNTNNKPNGAVQEVISEMKDDKEADWRIQLSDALKAMSPEKFEEFSRALVKEMGVKIDNKIGVSYTNDGGLDGFGYITSKDDFRTNRVAIQAKKWERNIQAEIDKFRGAMDKHNAEYGIFITTSDFSKGAVEASRLGTRVITLINGDDICDLVARYKLHVREVVTYELGDFYQSESK</sequence>
<protein>
    <submittedName>
        <fullName evidence="3">Putative restriction endonuclease</fullName>
    </submittedName>
</protein>
<accession>A0A380L1D2</accession>
<gene>
    <name evidence="3" type="ORF">NCTC13765_01678</name>
</gene>
<evidence type="ECO:0000313" key="3">
    <source>
        <dbReference type="EMBL" id="SUN77154.1"/>
    </source>
</evidence>
<dbReference type="InterPro" id="IPR011335">
    <property type="entry name" value="Restrct_endonuc-II-like"/>
</dbReference>
<dbReference type="GO" id="GO:0015666">
    <property type="term" value="F:restriction endodeoxyribonuclease activity"/>
    <property type="evidence" value="ECO:0007669"/>
    <property type="project" value="TreeGrafter"/>
</dbReference>
<proteinExistence type="predicted"/>
<evidence type="ECO:0000256" key="1">
    <source>
        <dbReference type="ARBA" id="ARBA00022801"/>
    </source>
</evidence>
<dbReference type="OrthoDB" id="9803736at2"/>
<organism evidence="3 4">
    <name type="scientific">Streptococcus massiliensis</name>
    <dbReference type="NCBI Taxonomy" id="313439"/>
    <lineage>
        <taxon>Bacteria</taxon>
        <taxon>Bacillati</taxon>
        <taxon>Bacillota</taxon>
        <taxon>Bacilli</taxon>
        <taxon>Lactobacillales</taxon>
        <taxon>Streptococcaceae</taxon>
        <taxon>Streptococcus</taxon>
    </lineage>
</organism>
<dbReference type="PANTHER" id="PTHR30015">
    <property type="entry name" value="MRR RESTRICTION SYSTEM PROTEIN"/>
    <property type="match status" value="1"/>
</dbReference>
<keyword evidence="4" id="KW-1185">Reference proteome</keyword>
<keyword evidence="1" id="KW-0378">Hydrolase</keyword>
<dbReference type="Gene3D" id="3.40.1350.10">
    <property type="match status" value="1"/>
</dbReference>
<keyword evidence="3" id="KW-0255">Endonuclease</keyword>